<dbReference type="Gene3D" id="2.60.40.10">
    <property type="entry name" value="Immunoglobulins"/>
    <property type="match status" value="1"/>
</dbReference>
<dbReference type="Gene3D" id="3.30.565.10">
    <property type="entry name" value="Histidine kinase-like ATPase, C-terminal domain"/>
    <property type="match status" value="1"/>
</dbReference>
<evidence type="ECO:0000313" key="12">
    <source>
        <dbReference type="EMBL" id="MFC5412125.1"/>
    </source>
</evidence>
<dbReference type="InterPro" id="IPR018060">
    <property type="entry name" value="HTH_AraC"/>
</dbReference>
<evidence type="ECO:0000259" key="10">
    <source>
        <dbReference type="PROSITE" id="PS50109"/>
    </source>
</evidence>
<keyword evidence="8" id="KW-0472">Membrane</keyword>
<dbReference type="CDD" id="cd00075">
    <property type="entry name" value="HATPase"/>
    <property type="match status" value="1"/>
</dbReference>
<evidence type="ECO:0000256" key="1">
    <source>
        <dbReference type="ARBA" id="ARBA00000085"/>
    </source>
</evidence>
<feature type="domain" description="Response regulatory" evidence="11">
    <location>
        <begin position="829"/>
        <end position="948"/>
    </location>
</feature>
<dbReference type="Pfam" id="PF02518">
    <property type="entry name" value="HATPase_c"/>
    <property type="match status" value="1"/>
</dbReference>
<dbReference type="SMART" id="SM00387">
    <property type="entry name" value="HATPase_c"/>
    <property type="match status" value="1"/>
</dbReference>
<dbReference type="SMART" id="SM00448">
    <property type="entry name" value="REC"/>
    <property type="match status" value="1"/>
</dbReference>
<dbReference type="InterPro" id="IPR001789">
    <property type="entry name" value="Sig_transdc_resp-reg_receiver"/>
</dbReference>
<dbReference type="EC" id="2.7.13.3" evidence="2"/>
<keyword evidence="13" id="KW-1185">Reference proteome</keyword>
<keyword evidence="12" id="KW-0067">ATP-binding</keyword>
<dbReference type="SUPFAM" id="SSF46689">
    <property type="entry name" value="Homeodomain-like"/>
    <property type="match status" value="1"/>
</dbReference>
<keyword evidence="3 6" id="KW-0597">Phosphoprotein</keyword>
<evidence type="ECO:0000256" key="8">
    <source>
        <dbReference type="SAM" id="Phobius"/>
    </source>
</evidence>
<dbReference type="InterPro" id="IPR009057">
    <property type="entry name" value="Homeodomain-like_sf"/>
</dbReference>
<accession>A0ABW0IIC4</accession>
<dbReference type="InterPro" id="IPR011006">
    <property type="entry name" value="CheY-like_superfamily"/>
</dbReference>
<keyword evidence="5" id="KW-0804">Transcription</keyword>
<dbReference type="InterPro" id="IPR003661">
    <property type="entry name" value="HisK_dim/P_dom"/>
</dbReference>
<dbReference type="Pfam" id="PF07495">
    <property type="entry name" value="Y_Y_Y"/>
    <property type="match status" value="1"/>
</dbReference>
<evidence type="ECO:0000256" key="4">
    <source>
        <dbReference type="ARBA" id="ARBA00023015"/>
    </source>
</evidence>
<dbReference type="GO" id="GO:0005524">
    <property type="term" value="F:ATP binding"/>
    <property type="evidence" value="ECO:0007669"/>
    <property type="project" value="UniProtKB-KW"/>
</dbReference>
<dbReference type="RefSeq" id="WP_379849321.1">
    <property type="nucleotide sequence ID" value="NZ_JBHSMA010000010.1"/>
</dbReference>
<dbReference type="SMART" id="SM00388">
    <property type="entry name" value="HisKA"/>
    <property type="match status" value="1"/>
</dbReference>
<comment type="caution">
    <text evidence="12">The sequence shown here is derived from an EMBL/GenBank/DDBJ whole genome shotgun (WGS) entry which is preliminary data.</text>
</comment>
<organism evidence="12 13">
    <name type="scientific">Larkinella bovis</name>
    <dbReference type="NCBI Taxonomy" id="683041"/>
    <lineage>
        <taxon>Bacteria</taxon>
        <taxon>Pseudomonadati</taxon>
        <taxon>Bacteroidota</taxon>
        <taxon>Cytophagia</taxon>
        <taxon>Cytophagales</taxon>
        <taxon>Spirosomataceae</taxon>
        <taxon>Larkinella</taxon>
    </lineage>
</organism>
<name>A0ABW0IIC4_9BACT</name>
<dbReference type="Pfam" id="PF12833">
    <property type="entry name" value="HTH_18"/>
    <property type="match status" value="1"/>
</dbReference>
<keyword evidence="4" id="KW-0805">Transcription regulation</keyword>
<feature type="region of interest" description="Disordered" evidence="7">
    <location>
        <begin position="1097"/>
        <end position="1118"/>
    </location>
</feature>
<proteinExistence type="predicted"/>
<feature type="domain" description="Histidine kinase" evidence="10">
    <location>
        <begin position="578"/>
        <end position="794"/>
    </location>
</feature>
<dbReference type="SUPFAM" id="SSF63829">
    <property type="entry name" value="Calcium-dependent phosphotriesterase"/>
    <property type="match status" value="2"/>
</dbReference>
<dbReference type="InterPro" id="IPR004358">
    <property type="entry name" value="Sig_transdc_His_kin-like_C"/>
</dbReference>
<dbReference type="SUPFAM" id="SSF55874">
    <property type="entry name" value="ATPase domain of HSP90 chaperone/DNA topoisomerase II/histidine kinase"/>
    <property type="match status" value="1"/>
</dbReference>
<reference evidence="13" key="1">
    <citation type="journal article" date="2019" name="Int. J. Syst. Evol. Microbiol.">
        <title>The Global Catalogue of Microorganisms (GCM) 10K type strain sequencing project: providing services to taxonomists for standard genome sequencing and annotation.</title>
        <authorList>
            <consortium name="The Broad Institute Genomics Platform"/>
            <consortium name="The Broad Institute Genome Sequencing Center for Infectious Disease"/>
            <person name="Wu L."/>
            <person name="Ma J."/>
        </authorList>
    </citation>
    <scope>NUCLEOTIDE SEQUENCE [LARGE SCALE GENOMIC DNA]</scope>
    <source>
        <strain evidence="13">CCUG 55250</strain>
    </source>
</reference>
<dbReference type="Proteomes" id="UP001596106">
    <property type="component" value="Unassembled WGS sequence"/>
</dbReference>
<dbReference type="Pfam" id="PF00512">
    <property type="entry name" value="HisKA"/>
    <property type="match status" value="1"/>
</dbReference>
<dbReference type="Gene3D" id="3.40.50.2300">
    <property type="match status" value="1"/>
</dbReference>
<dbReference type="PROSITE" id="PS50109">
    <property type="entry name" value="HIS_KIN"/>
    <property type="match status" value="1"/>
</dbReference>
<dbReference type="InterPro" id="IPR011123">
    <property type="entry name" value="Y_Y_Y"/>
</dbReference>
<comment type="catalytic activity">
    <reaction evidence="1">
        <text>ATP + protein L-histidine = ADP + protein N-phospho-L-histidine.</text>
        <dbReference type="EC" id="2.7.13.3"/>
    </reaction>
</comment>
<evidence type="ECO:0000256" key="2">
    <source>
        <dbReference type="ARBA" id="ARBA00012438"/>
    </source>
</evidence>
<sequence>MVYDATHGLFWFMGPNVLFAWHPREGIVFNLASTGFPIASLAKLNHLFVDKTGAVWISTQNGFLLLTLERNQFNRLLYSPENDVNPLKFSTRGILKVGNWLWVNSYNGVRLIELGTGKTHNLQNLVRYDYVPVILGNDNKIWTASGDTLAQIDLQTRIARKFSLDKAHGNCWALWQDKRHNFWLGYDEGIGFFDAQKQQVQPFTRYNHYPELAQNRIHGFFPDPKTGHIWVAATSGLYLLDTVRGIIARYSTKDAAPNDLPLDNISFVHFDRTQPGIFWLTSRIGGLIRWERDTGKWQHFSQENGLSNDALYSVHEDRHGHLWLPSNYGLMRFNKYTHQVQVYLPKDGIAHEEFNLTSNYQSNDGQLFLGGLNGITTFWPDKQLTEKPVIVPLMLTHYEQLNANTGERIDYLPDFDQTKQIRIPPQNRSFSLSFSLLDYRYGRQFRLSYRIVGWQDYWTSKLQRDISINGLPPGTYQLEVRAQNPNGQWVSKTLTIPITVLKPFYLQNWFLLLLLLLVAGAIWGIFWWRNKQLIRETKRLEEEVSRRTTQIEKDKAVIEQQAADLQASATLKDRFFANVSHEFRTPLTLLLGPLTYLSKQLSDPALLRLLSSMDRNARQLLTMVSDLLDLSKLDENGIQVVKRPANLAQLINQTVAMFHSQAEYTGLRLTVEGTNKPLWLLMDASKVETVLKNLLANALRFTPSGGAVTVRLQTSEDKVRVDVMDTGPGIHPNDLPHIFERYYQSQQPDAPLHGGTGIGLALSLDYCRLWEGTLTVDSEPGKGSTFSFTHPYQPAQSIQPRQPILTEPAETPTTISKDLESSVNQKVARILFVEDNVDMVTYLETILTPFYQLHVTHNGREAWEWLGSLPDPELPQMIVTDLMMPDMDGMALVDQLQQHPTFRTIPVLMLTARNSRDVKLQALRLGVADYMNKPFDQDELVIRIHNLLERSQERAVWEQQLPPETAPTAPPSAEDEWLLQIAQIIQKNLANRSFQVNTLADAINSSERQLYRQLKKRTGFSPHQFIQEVRLQSARESLENQRYTTVKEVCYAVGFQDVVYFSRLFFQRFGKYPTAFLRNSAKTTDTQATLPLFYQADSENLQTGPDKPPPATADADRR</sequence>
<evidence type="ECO:0000256" key="3">
    <source>
        <dbReference type="ARBA" id="ARBA00022553"/>
    </source>
</evidence>
<dbReference type="InterPro" id="IPR036890">
    <property type="entry name" value="HATPase_C_sf"/>
</dbReference>
<evidence type="ECO:0000259" key="9">
    <source>
        <dbReference type="PROSITE" id="PS01124"/>
    </source>
</evidence>
<keyword evidence="12" id="KW-0547">Nucleotide-binding</keyword>
<evidence type="ECO:0000256" key="7">
    <source>
        <dbReference type="SAM" id="MobiDB-lite"/>
    </source>
</evidence>
<evidence type="ECO:0000256" key="5">
    <source>
        <dbReference type="ARBA" id="ARBA00023163"/>
    </source>
</evidence>
<evidence type="ECO:0000313" key="13">
    <source>
        <dbReference type="Proteomes" id="UP001596106"/>
    </source>
</evidence>
<dbReference type="PANTHER" id="PTHR43547">
    <property type="entry name" value="TWO-COMPONENT HISTIDINE KINASE"/>
    <property type="match status" value="1"/>
</dbReference>
<dbReference type="CDD" id="cd00082">
    <property type="entry name" value="HisKA"/>
    <property type="match status" value="1"/>
</dbReference>
<feature type="domain" description="HTH araC/xylS-type" evidence="9">
    <location>
        <begin position="979"/>
        <end position="1079"/>
    </location>
</feature>
<dbReference type="Gene3D" id="1.10.287.130">
    <property type="match status" value="1"/>
</dbReference>
<dbReference type="SMART" id="SM00342">
    <property type="entry name" value="HTH_ARAC"/>
    <property type="match status" value="1"/>
</dbReference>
<dbReference type="Gene3D" id="1.10.10.60">
    <property type="entry name" value="Homeodomain-like"/>
    <property type="match status" value="1"/>
</dbReference>
<feature type="transmembrane region" description="Helical" evidence="8">
    <location>
        <begin position="509"/>
        <end position="528"/>
    </location>
</feature>
<dbReference type="InterPro" id="IPR015943">
    <property type="entry name" value="WD40/YVTN_repeat-like_dom_sf"/>
</dbReference>
<evidence type="ECO:0000256" key="6">
    <source>
        <dbReference type="PROSITE-ProRule" id="PRU00169"/>
    </source>
</evidence>
<dbReference type="PROSITE" id="PS50110">
    <property type="entry name" value="RESPONSE_REGULATORY"/>
    <property type="match status" value="1"/>
</dbReference>
<protein>
    <recommendedName>
        <fullName evidence="2">histidine kinase</fullName>
        <ecNumber evidence="2">2.7.13.3</ecNumber>
    </recommendedName>
</protein>
<keyword evidence="8" id="KW-1133">Transmembrane helix</keyword>
<evidence type="ECO:0000259" key="11">
    <source>
        <dbReference type="PROSITE" id="PS50110"/>
    </source>
</evidence>
<dbReference type="PROSITE" id="PS01124">
    <property type="entry name" value="HTH_ARAC_FAMILY_2"/>
    <property type="match status" value="1"/>
</dbReference>
<dbReference type="Gene3D" id="2.130.10.10">
    <property type="entry name" value="YVTN repeat-like/Quinoprotein amine dehydrogenase"/>
    <property type="match status" value="2"/>
</dbReference>
<dbReference type="SUPFAM" id="SSF47384">
    <property type="entry name" value="Homodimeric domain of signal transducing histidine kinase"/>
    <property type="match status" value="1"/>
</dbReference>
<gene>
    <name evidence="12" type="ORF">ACFPMF_22560</name>
</gene>
<dbReference type="PRINTS" id="PR00344">
    <property type="entry name" value="BCTRLSENSOR"/>
</dbReference>
<dbReference type="Pfam" id="PF00072">
    <property type="entry name" value="Response_reg"/>
    <property type="match status" value="1"/>
</dbReference>
<dbReference type="EMBL" id="JBHSMA010000010">
    <property type="protein sequence ID" value="MFC5412125.1"/>
    <property type="molecule type" value="Genomic_DNA"/>
</dbReference>
<dbReference type="InterPro" id="IPR013783">
    <property type="entry name" value="Ig-like_fold"/>
</dbReference>
<dbReference type="InterPro" id="IPR005467">
    <property type="entry name" value="His_kinase_dom"/>
</dbReference>
<keyword evidence="8" id="KW-0812">Transmembrane</keyword>
<dbReference type="InterPro" id="IPR036097">
    <property type="entry name" value="HisK_dim/P_sf"/>
</dbReference>
<feature type="modified residue" description="4-aspartylphosphate" evidence="6">
    <location>
        <position position="881"/>
    </location>
</feature>
<dbReference type="InterPro" id="IPR003594">
    <property type="entry name" value="HATPase_dom"/>
</dbReference>
<dbReference type="PANTHER" id="PTHR43547:SF2">
    <property type="entry name" value="HYBRID SIGNAL TRANSDUCTION HISTIDINE KINASE C"/>
    <property type="match status" value="1"/>
</dbReference>
<dbReference type="SUPFAM" id="SSF52172">
    <property type="entry name" value="CheY-like"/>
    <property type="match status" value="1"/>
</dbReference>